<keyword evidence="3 9" id="KW-0489">Methyltransferase</keyword>
<comment type="similarity">
    <text evidence="1">Belongs to the class I-like SAM-binding methyltransferase superfamily. RNA methyltransferase RlmE family.</text>
</comment>
<evidence type="ECO:0000256" key="6">
    <source>
        <dbReference type="ARBA" id="ARBA00041184"/>
    </source>
</evidence>
<keyword evidence="5 7" id="KW-0949">S-adenosyl-L-methionine</keyword>
<dbReference type="InterPro" id="IPR050082">
    <property type="entry name" value="RNA_methyltr_RlmE"/>
</dbReference>
<keyword evidence="4 9" id="KW-0808">Transferase</keyword>
<dbReference type="InterPro" id="IPR002877">
    <property type="entry name" value="RNA_MeTrfase_FtsJ_dom"/>
</dbReference>
<dbReference type="Proteomes" id="UP000198287">
    <property type="component" value="Unassembled WGS sequence"/>
</dbReference>
<dbReference type="STRING" id="158441.A0A226ED77"/>
<evidence type="ECO:0000313" key="9">
    <source>
        <dbReference type="EMBL" id="OXA55505.1"/>
    </source>
</evidence>
<comment type="caution">
    <text evidence="9">The sequence shown here is derived from an EMBL/GenBank/DDBJ whole genome shotgun (WGS) entry which is preliminary data.</text>
</comment>
<sequence length="255" mass="28216">MRLLPINKTILIRKMFTSPVREKIVPKNLKGKSKSSQEWLTRQLNDPYVKKAHDLNYRARSAFKLIEMDDKLKLLKPGVVVVECGAAPGAWTQVIVQRINSDGKNQKKPVGKVIGIDLLPIDPLPGAILLPGCDFTSQETLKKIADLLQNCGDPSLNSQPVGVDIILSDMAPNSTGMHGVDHPRIITLVREALKFATQHGKVGSHFVTKIWDGSETKELEKELESAYHKVGRLKPPSSRADSAEVFLFAKGKKKI</sequence>
<accession>A0A226ED77</accession>
<dbReference type="PANTHER" id="PTHR10920">
    <property type="entry name" value="RIBOSOMAL RNA METHYLTRANSFERASE"/>
    <property type="match status" value="1"/>
</dbReference>
<gene>
    <name evidence="9" type="ORF">Fcan01_09362</name>
</gene>
<dbReference type="Gene3D" id="3.40.50.150">
    <property type="entry name" value="Vaccinia Virus protein VP39"/>
    <property type="match status" value="1"/>
</dbReference>
<dbReference type="HAMAP" id="MF_01547">
    <property type="entry name" value="RNA_methyltr_E"/>
    <property type="match status" value="1"/>
</dbReference>
<dbReference type="AlphaFoldDB" id="A0A226ED77"/>
<dbReference type="Pfam" id="PF01728">
    <property type="entry name" value="FtsJ"/>
    <property type="match status" value="1"/>
</dbReference>
<proteinExistence type="inferred from homology"/>
<dbReference type="PANTHER" id="PTHR10920:SF18">
    <property type="entry name" value="RRNA METHYLTRANSFERASE 2, MITOCHONDRIAL"/>
    <property type="match status" value="1"/>
</dbReference>
<dbReference type="GO" id="GO:0008650">
    <property type="term" value="F:rRNA (uridine-2'-O-)-methyltransferase activity"/>
    <property type="evidence" value="ECO:0007669"/>
    <property type="project" value="TreeGrafter"/>
</dbReference>
<dbReference type="PIRSF" id="PIRSF005461">
    <property type="entry name" value="23S_rRNA_mtase"/>
    <property type="match status" value="1"/>
</dbReference>
<evidence type="ECO:0000256" key="7">
    <source>
        <dbReference type="PIRSR" id="PIRSR005461-1"/>
    </source>
</evidence>
<protein>
    <recommendedName>
        <fullName evidence="6">rRNA methyltransferase 2, mitochondrial</fullName>
    </recommendedName>
</protein>
<dbReference type="GO" id="GO:0005739">
    <property type="term" value="C:mitochondrion"/>
    <property type="evidence" value="ECO:0007669"/>
    <property type="project" value="TreeGrafter"/>
</dbReference>
<feature type="domain" description="Ribosomal RNA methyltransferase FtsJ" evidence="8">
    <location>
        <begin position="57"/>
        <end position="252"/>
    </location>
</feature>
<evidence type="ECO:0000256" key="3">
    <source>
        <dbReference type="ARBA" id="ARBA00022603"/>
    </source>
</evidence>
<evidence type="ECO:0000259" key="8">
    <source>
        <dbReference type="Pfam" id="PF01728"/>
    </source>
</evidence>
<name>A0A226ED77_FOLCA</name>
<evidence type="ECO:0000313" key="10">
    <source>
        <dbReference type="Proteomes" id="UP000198287"/>
    </source>
</evidence>
<dbReference type="OrthoDB" id="20105at2759"/>
<feature type="active site" description="Proton acceptor" evidence="7">
    <location>
        <position position="209"/>
    </location>
</feature>
<dbReference type="EMBL" id="LNIX01000004">
    <property type="protein sequence ID" value="OXA55505.1"/>
    <property type="molecule type" value="Genomic_DNA"/>
</dbReference>
<dbReference type="OMA" id="HRQTDHL"/>
<reference evidence="9 10" key="1">
    <citation type="submission" date="2015-12" db="EMBL/GenBank/DDBJ databases">
        <title>The genome of Folsomia candida.</title>
        <authorList>
            <person name="Faddeeva A."/>
            <person name="Derks M.F."/>
            <person name="Anvar Y."/>
            <person name="Smit S."/>
            <person name="Van Straalen N."/>
            <person name="Roelofs D."/>
        </authorList>
    </citation>
    <scope>NUCLEOTIDE SEQUENCE [LARGE SCALE GENOMIC DNA]</scope>
    <source>
        <strain evidence="9 10">VU population</strain>
        <tissue evidence="9">Whole body</tissue>
    </source>
</reference>
<evidence type="ECO:0000256" key="4">
    <source>
        <dbReference type="ARBA" id="ARBA00022679"/>
    </source>
</evidence>
<dbReference type="SUPFAM" id="SSF53335">
    <property type="entry name" value="S-adenosyl-L-methionine-dependent methyltransferases"/>
    <property type="match status" value="1"/>
</dbReference>
<evidence type="ECO:0000256" key="2">
    <source>
        <dbReference type="ARBA" id="ARBA00022552"/>
    </source>
</evidence>
<evidence type="ECO:0000256" key="5">
    <source>
        <dbReference type="ARBA" id="ARBA00022691"/>
    </source>
</evidence>
<keyword evidence="2" id="KW-0698">rRNA processing</keyword>
<organism evidence="9 10">
    <name type="scientific">Folsomia candida</name>
    <name type="common">Springtail</name>
    <dbReference type="NCBI Taxonomy" id="158441"/>
    <lineage>
        <taxon>Eukaryota</taxon>
        <taxon>Metazoa</taxon>
        <taxon>Ecdysozoa</taxon>
        <taxon>Arthropoda</taxon>
        <taxon>Hexapoda</taxon>
        <taxon>Collembola</taxon>
        <taxon>Entomobryomorpha</taxon>
        <taxon>Isotomoidea</taxon>
        <taxon>Isotomidae</taxon>
        <taxon>Proisotominae</taxon>
        <taxon>Folsomia</taxon>
    </lineage>
</organism>
<keyword evidence="10" id="KW-1185">Reference proteome</keyword>
<dbReference type="InterPro" id="IPR015507">
    <property type="entry name" value="rRNA-MeTfrase_E"/>
</dbReference>
<dbReference type="InterPro" id="IPR029063">
    <property type="entry name" value="SAM-dependent_MTases_sf"/>
</dbReference>
<evidence type="ECO:0000256" key="1">
    <source>
        <dbReference type="ARBA" id="ARBA00009258"/>
    </source>
</evidence>